<keyword evidence="11" id="KW-1185">Reference proteome</keyword>
<dbReference type="Proteomes" id="UP000009342">
    <property type="component" value="Unassembled WGS sequence"/>
</dbReference>
<evidence type="ECO:0000256" key="5">
    <source>
        <dbReference type="ARBA" id="ARBA00022692"/>
    </source>
</evidence>
<evidence type="ECO:0000313" key="10">
    <source>
        <dbReference type="EMBL" id="CCJ82551.1"/>
    </source>
</evidence>
<sequence length="438" mass="46291">MMSKSNKMGVVPLTILTMVNMMGSGIIMLPTKLAEVGTISIISWLVTAVGSTALAWAFARCGMFSRKAGGMGGYAEYAFGKSGNFMANYTYGVSLLIANVAIAISAVGYGSELFGAALTPVQTGLATMGVLWICTVANFGGARITGKLSSITVWGVIIPVVGLSVIGWFWFSPSLYADSWNPHHVPFFDAVGSSIAMTLWAFLGLESACANTEVVENPERNVPIAVLGGTLGAAVIYIVSTNVIAGIVPNLSLAHSTAPFGLAFAQMFTPGVGKIIMALMVMSCCGSLLGWQFTIAQVFRSSADAGYFPKVFSRLSNAEAPVKGMLTIVIIQSALSLMTISPSLNKQFNVLVNLAVVTNIIPYILSMAALVIIQQVANVPPRKAKRANAVALVGAIYSFYALYSSGQEAMLYGAMVTFMGWTLYGLVSPRFELNNKHG</sequence>
<accession>A0ABM9QAC8</accession>
<feature type="transmembrane region" description="Helical" evidence="9">
    <location>
        <begin position="89"/>
        <end position="109"/>
    </location>
</feature>
<feature type="transmembrane region" description="Helical" evidence="9">
    <location>
        <begin position="151"/>
        <end position="171"/>
    </location>
</feature>
<dbReference type="NCBIfam" id="NF007938">
    <property type="entry name" value="PRK10655.1"/>
    <property type="match status" value="1"/>
</dbReference>
<dbReference type="InterPro" id="IPR004754">
    <property type="entry name" value="Amino_acid_antiprt"/>
</dbReference>
<reference evidence="11" key="1">
    <citation type="journal article" date="2012" name="PLoS ONE">
        <title>Comparative analysis of genome sequences covering the seven cronobacter species.</title>
        <authorList>
            <person name="Joseph S."/>
            <person name="Desai P."/>
            <person name="Ji Y."/>
            <person name="Cummings C.A."/>
            <person name="Shih R."/>
            <person name="Degoricija L."/>
            <person name="Rico A."/>
            <person name="Brzoska P."/>
            <person name="Hamby S.E."/>
            <person name="Masood N."/>
            <person name="Hariri S."/>
            <person name="Sonbol H."/>
            <person name="Chuzhanova N."/>
            <person name="McClelland M."/>
            <person name="Furtado M.R."/>
            <person name="Forsythe S.J."/>
        </authorList>
    </citation>
    <scope>NUCLEOTIDE SEQUENCE [LARGE SCALE GENOMIC DNA]</scope>
    <source>
        <strain evidence="11">1210</strain>
    </source>
</reference>
<keyword evidence="9" id="KW-0769">Symport</keyword>
<keyword evidence="8 9" id="KW-0472">Membrane</keyword>
<name>A0ABM9QAC8_9ENTR</name>
<keyword evidence="6 9" id="KW-0029">Amino-acid transport</keyword>
<feature type="transmembrane region" description="Helical" evidence="9">
    <location>
        <begin position="350"/>
        <end position="373"/>
    </location>
</feature>
<keyword evidence="3 9" id="KW-0813">Transport</keyword>
<feature type="transmembrane region" description="Helical" evidence="9">
    <location>
        <begin position="41"/>
        <end position="59"/>
    </location>
</feature>
<keyword evidence="7 9" id="KW-1133">Transmembrane helix</keyword>
<evidence type="ECO:0000256" key="6">
    <source>
        <dbReference type="ARBA" id="ARBA00022970"/>
    </source>
</evidence>
<evidence type="ECO:0000256" key="4">
    <source>
        <dbReference type="ARBA" id="ARBA00022475"/>
    </source>
</evidence>
<comment type="catalytic activity">
    <reaction evidence="9">
        <text>putrescine(in) + H(+)(in) = putrescine(out) + H(+)(out)</text>
        <dbReference type="Rhea" id="RHEA:28891"/>
        <dbReference type="ChEBI" id="CHEBI:15378"/>
        <dbReference type="ChEBI" id="CHEBI:326268"/>
    </reaction>
</comment>
<comment type="subcellular location">
    <subcellularLocation>
        <location evidence="9">Cell inner membrane</location>
        <topology evidence="9">Multi-pass membrane protein</topology>
    </subcellularLocation>
    <subcellularLocation>
        <location evidence="1">Cell membrane</location>
        <topology evidence="1">Multi-pass membrane protein</topology>
    </subcellularLocation>
</comment>
<dbReference type="EMBL" id="CAKZ01000148">
    <property type="protein sequence ID" value="CCJ82551.1"/>
    <property type="molecule type" value="Genomic_DNA"/>
</dbReference>
<protein>
    <recommendedName>
        <fullName evidence="9">Putrescine transporter PotE</fullName>
    </recommendedName>
    <alternativeName>
        <fullName evidence="9">Putrescine-proton symporter / putrescine-ornithine antiporter</fullName>
    </alternativeName>
</protein>
<dbReference type="NCBIfam" id="TIGR04299">
    <property type="entry name" value="antiport_PotE"/>
    <property type="match status" value="1"/>
</dbReference>
<evidence type="ECO:0000256" key="3">
    <source>
        <dbReference type="ARBA" id="ARBA00022448"/>
    </source>
</evidence>
<dbReference type="HAMAP" id="MF_02073">
    <property type="entry name" value="Putrescine_transp"/>
    <property type="match status" value="1"/>
</dbReference>
<feature type="transmembrane region" description="Helical" evidence="9">
    <location>
        <begin position="121"/>
        <end position="139"/>
    </location>
</feature>
<gene>
    <name evidence="9" type="primary">potE</name>
    <name evidence="10" type="ORF">BN134_3312</name>
</gene>
<dbReference type="InterPro" id="IPR050367">
    <property type="entry name" value="APC_superfamily"/>
</dbReference>
<feature type="transmembrane region" description="Helical" evidence="9">
    <location>
        <begin position="183"/>
        <end position="203"/>
    </location>
</feature>
<feature type="transmembrane region" description="Helical" evidence="9">
    <location>
        <begin position="385"/>
        <end position="403"/>
    </location>
</feature>
<keyword evidence="4 9" id="KW-1003">Cell membrane</keyword>
<comment type="similarity">
    <text evidence="2 9">Belongs to the amino acid-polyamine-organocation (APC) superfamily. Basic amino acid/polyamine antiporter (APA) (TC 2.A.3.2) family.</text>
</comment>
<feature type="transmembrane region" description="Helical" evidence="9">
    <location>
        <begin position="268"/>
        <end position="291"/>
    </location>
</feature>
<evidence type="ECO:0000256" key="9">
    <source>
        <dbReference type="HAMAP-Rule" id="MF_02073"/>
    </source>
</evidence>
<comment type="catalytic activity">
    <reaction evidence="9">
        <text>putrescine(in) + L-ornithine(out) = putrescine(out) + L-ornithine(in)</text>
        <dbReference type="Rhea" id="RHEA:28827"/>
        <dbReference type="ChEBI" id="CHEBI:46911"/>
        <dbReference type="ChEBI" id="CHEBI:326268"/>
    </reaction>
</comment>
<feature type="transmembrane region" description="Helical" evidence="9">
    <location>
        <begin position="409"/>
        <end position="427"/>
    </location>
</feature>
<comment type="function">
    <text evidence="9">Catalyzes both the uptake and excretion of putrescine. The uptake of putrescine is dependent on the membrane potential and the excretion involves putrescine-ornithine antiporter activity.</text>
</comment>
<feature type="transmembrane region" description="Helical" evidence="9">
    <location>
        <begin position="224"/>
        <end position="248"/>
    </location>
</feature>
<proteinExistence type="inferred from homology"/>
<feature type="transmembrane region" description="Helical" evidence="9">
    <location>
        <begin position="9"/>
        <end position="29"/>
    </location>
</feature>
<keyword evidence="9" id="KW-0050">Antiport</keyword>
<evidence type="ECO:0000256" key="8">
    <source>
        <dbReference type="ARBA" id="ARBA00023136"/>
    </source>
</evidence>
<keyword evidence="9" id="KW-0997">Cell inner membrane</keyword>
<comment type="caution">
    <text evidence="10">The sequence shown here is derived from an EMBL/GenBank/DDBJ whole genome shotgun (WGS) entry which is preliminary data.</text>
</comment>
<dbReference type="PANTHER" id="PTHR42770">
    <property type="entry name" value="AMINO ACID TRANSPORTER-RELATED"/>
    <property type="match status" value="1"/>
</dbReference>
<evidence type="ECO:0000313" key="11">
    <source>
        <dbReference type="Proteomes" id="UP000009342"/>
    </source>
</evidence>
<organism evidence="10 11">
    <name type="scientific">Cronobacter dublinensis 1210</name>
    <dbReference type="NCBI Taxonomy" id="1208656"/>
    <lineage>
        <taxon>Bacteria</taxon>
        <taxon>Pseudomonadati</taxon>
        <taxon>Pseudomonadota</taxon>
        <taxon>Gammaproteobacteria</taxon>
        <taxon>Enterobacterales</taxon>
        <taxon>Enterobacteriaceae</taxon>
        <taxon>Cronobacter</taxon>
    </lineage>
</organism>
<feature type="transmembrane region" description="Helical" evidence="9">
    <location>
        <begin position="324"/>
        <end position="344"/>
    </location>
</feature>
<dbReference type="PANTHER" id="PTHR42770:SF6">
    <property type="entry name" value="PUTRESCINE TRANSPORTER POTE"/>
    <property type="match status" value="1"/>
</dbReference>
<dbReference type="PIRSF" id="PIRSF006060">
    <property type="entry name" value="AA_transporter"/>
    <property type="match status" value="1"/>
</dbReference>
<dbReference type="NCBIfam" id="TIGR00905">
    <property type="entry name" value="2A0302"/>
    <property type="match status" value="1"/>
</dbReference>
<keyword evidence="5 9" id="KW-0812">Transmembrane</keyword>
<dbReference type="InterPro" id="IPR027566">
    <property type="entry name" value="Symport/antiport_PotE"/>
</dbReference>
<dbReference type="Gene3D" id="1.20.1740.10">
    <property type="entry name" value="Amino acid/polyamine transporter I"/>
    <property type="match status" value="1"/>
</dbReference>
<dbReference type="InterPro" id="IPR002293">
    <property type="entry name" value="AA/rel_permease1"/>
</dbReference>
<dbReference type="Pfam" id="PF13520">
    <property type="entry name" value="AA_permease_2"/>
    <property type="match status" value="1"/>
</dbReference>
<evidence type="ECO:0000256" key="2">
    <source>
        <dbReference type="ARBA" id="ARBA00008220"/>
    </source>
</evidence>
<evidence type="ECO:0000256" key="7">
    <source>
        <dbReference type="ARBA" id="ARBA00022989"/>
    </source>
</evidence>
<evidence type="ECO:0000256" key="1">
    <source>
        <dbReference type="ARBA" id="ARBA00004651"/>
    </source>
</evidence>